<dbReference type="EMBL" id="JMKI01000036">
    <property type="protein sequence ID" value="KEJ91999.1"/>
    <property type="molecule type" value="Genomic_DNA"/>
</dbReference>
<proteinExistence type="predicted"/>
<keyword evidence="1" id="KW-0560">Oxidoreductase</keyword>
<dbReference type="SUPFAM" id="SSF51905">
    <property type="entry name" value="FAD/NAD(P)-binding domain"/>
    <property type="match status" value="1"/>
</dbReference>
<dbReference type="GeneID" id="90983896"/>
<evidence type="ECO:0000313" key="5">
    <source>
        <dbReference type="Proteomes" id="UP000027665"/>
    </source>
</evidence>
<dbReference type="GO" id="GO:0005737">
    <property type="term" value="C:cytoplasm"/>
    <property type="evidence" value="ECO:0007669"/>
    <property type="project" value="TreeGrafter"/>
</dbReference>
<dbReference type="InterPro" id="IPR036188">
    <property type="entry name" value="FAD/NAD-bd_sf"/>
</dbReference>
<dbReference type="PANTHER" id="PTHR13847">
    <property type="entry name" value="SARCOSINE DEHYDROGENASE-RELATED"/>
    <property type="match status" value="1"/>
</dbReference>
<keyword evidence="2" id="KW-1133">Transmembrane helix</keyword>
<keyword evidence="2" id="KW-0472">Membrane</keyword>
<protein>
    <submittedName>
        <fullName evidence="4">FAD-dependent oxidoreductase</fullName>
    </submittedName>
</protein>
<feature type="transmembrane region" description="Helical" evidence="2">
    <location>
        <begin position="6"/>
        <end position="25"/>
    </location>
</feature>
<dbReference type="eggNOG" id="COG0665">
    <property type="taxonomic scope" value="Bacteria"/>
</dbReference>
<evidence type="ECO:0000259" key="3">
    <source>
        <dbReference type="Pfam" id="PF01266"/>
    </source>
</evidence>
<reference evidence="4 5" key="1">
    <citation type="submission" date="2014-04" db="EMBL/GenBank/DDBJ databases">
        <title>Draft Genome Sequence of Synergistes jonesii.</title>
        <authorList>
            <person name="Coil D.A."/>
            <person name="Eisen J.A."/>
            <person name="Holland-Moritz H.E."/>
        </authorList>
    </citation>
    <scope>NUCLEOTIDE SEQUENCE [LARGE SCALE GENOMIC DNA]</scope>
    <source>
        <strain evidence="4 5">78-1</strain>
    </source>
</reference>
<dbReference type="OrthoDB" id="9794226at2"/>
<dbReference type="Pfam" id="PF01266">
    <property type="entry name" value="DAO"/>
    <property type="match status" value="1"/>
</dbReference>
<dbReference type="Gene3D" id="3.30.9.10">
    <property type="entry name" value="D-Amino Acid Oxidase, subunit A, domain 2"/>
    <property type="match status" value="1"/>
</dbReference>
<organism evidence="4 5">
    <name type="scientific">Synergistes jonesii</name>
    <dbReference type="NCBI Taxonomy" id="2754"/>
    <lineage>
        <taxon>Bacteria</taxon>
        <taxon>Thermotogati</taxon>
        <taxon>Synergistota</taxon>
        <taxon>Synergistia</taxon>
        <taxon>Synergistales</taxon>
        <taxon>Synergistaceae</taxon>
        <taxon>Synergistes</taxon>
    </lineage>
</organism>
<dbReference type="GO" id="GO:0016491">
    <property type="term" value="F:oxidoreductase activity"/>
    <property type="evidence" value="ECO:0007669"/>
    <property type="project" value="UniProtKB-KW"/>
</dbReference>
<gene>
    <name evidence="4" type="ORF">EH55_06345</name>
</gene>
<evidence type="ECO:0000313" key="4">
    <source>
        <dbReference type="EMBL" id="KEJ91999.1"/>
    </source>
</evidence>
<dbReference type="AlphaFoldDB" id="A0A073IQJ0"/>
<accession>A0A073IQJ0</accession>
<dbReference type="PANTHER" id="PTHR13847:SF287">
    <property type="entry name" value="FAD-DEPENDENT OXIDOREDUCTASE DOMAIN-CONTAINING PROTEIN 1"/>
    <property type="match status" value="1"/>
</dbReference>
<feature type="domain" description="FAD dependent oxidoreductase" evidence="3">
    <location>
        <begin position="8"/>
        <end position="357"/>
    </location>
</feature>
<dbReference type="STRING" id="2754.EH55_06345"/>
<sequence>MSWKRTADAVVIGGGMMGMATAYYLKKLGMKSVVLLEKKTAASGATGRCAAAFRATWGGELNIILGKACIEKYEHLSEELGMDIGLYQNGYLFMAYSDAQVENFKKCIELQNSLGVPSRMLTHDEARALCPGLYTDDIKGFYWYKRDGHADPMLTNFAHQEAAKREGVVIEKFTEVTGFKKTNDAIKGVRTSKGYIDTDIVINAAGAWSGKVAAMAGLAIPVHGERHEIFATEPVDFNVCPTFLMSYDPDFYMQQRPHGSIIAGCGPHRYRPGAAPFDDYEMGDCWDFLEHMTGILTHVLPRTKGIRVVRQWSGMYDITPDMQPVIGEADELKGFWMNVSGSRGFMFGPVAGEMVAEQILFGKTKLPIEKFHWNRYARGEYLLDTAIA</sequence>
<keyword evidence="5" id="KW-1185">Reference proteome</keyword>
<name>A0A073IQJ0_9BACT</name>
<dbReference type="Gene3D" id="3.50.50.60">
    <property type="entry name" value="FAD/NAD(P)-binding domain"/>
    <property type="match status" value="1"/>
</dbReference>
<dbReference type="Proteomes" id="UP000027665">
    <property type="component" value="Unassembled WGS sequence"/>
</dbReference>
<dbReference type="RefSeq" id="WP_037976724.1">
    <property type="nucleotide sequence ID" value="NZ_JMKI01000036.1"/>
</dbReference>
<dbReference type="InterPro" id="IPR006076">
    <property type="entry name" value="FAD-dep_OxRdtase"/>
</dbReference>
<evidence type="ECO:0000256" key="1">
    <source>
        <dbReference type="ARBA" id="ARBA00023002"/>
    </source>
</evidence>
<comment type="caution">
    <text evidence="4">The sequence shown here is derived from an EMBL/GenBank/DDBJ whole genome shotgun (WGS) entry which is preliminary data.</text>
</comment>
<evidence type="ECO:0000256" key="2">
    <source>
        <dbReference type="SAM" id="Phobius"/>
    </source>
</evidence>
<keyword evidence="2" id="KW-0812">Transmembrane</keyword>